<dbReference type="EMBL" id="CP002854">
    <property type="protein sequence ID" value="AEH63647.1"/>
    <property type="molecule type" value="Genomic_DNA"/>
</dbReference>
<organism evidence="1 2">
    <name type="scientific">Zymomonas mobilis subsp. mobilis (strain ATCC 10988 / DSM 424 / LMG 404 / NCIMB 8938 / NRRL B-806 / ZM1)</name>
    <dbReference type="NCBI Taxonomy" id="555217"/>
    <lineage>
        <taxon>Bacteria</taxon>
        <taxon>Pseudomonadati</taxon>
        <taxon>Pseudomonadota</taxon>
        <taxon>Alphaproteobacteria</taxon>
        <taxon>Sphingomonadales</taxon>
        <taxon>Zymomonadaceae</taxon>
        <taxon>Zymomonas</taxon>
    </lineage>
</organism>
<dbReference type="InterPro" id="IPR001387">
    <property type="entry name" value="Cro/C1-type_HTH"/>
</dbReference>
<dbReference type="KEGG" id="zmm:Zmob_1858"/>
<evidence type="ECO:0000313" key="2">
    <source>
        <dbReference type="Proteomes" id="UP000001494"/>
    </source>
</evidence>
<dbReference type="RefSeq" id="WP_014466477.1">
    <property type="nucleotide sequence ID" value="NC_017184.1"/>
</dbReference>
<geneLocation type="plasmid" evidence="1 2">
    <name>pZMOB04</name>
</geneLocation>
<dbReference type="GO" id="GO:0003677">
    <property type="term" value="F:DNA binding"/>
    <property type="evidence" value="ECO:0007669"/>
    <property type="project" value="InterPro"/>
</dbReference>
<dbReference type="Gene3D" id="1.10.260.40">
    <property type="entry name" value="lambda repressor-like DNA-binding domains"/>
    <property type="match status" value="1"/>
</dbReference>
<dbReference type="AlphaFoldDB" id="A0A0H3G928"/>
<accession>A0A0H3G928</accession>
<dbReference type="HOGENOM" id="CLU_1712608_0_0_5"/>
<keyword evidence="1" id="KW-0614">Plasmid</keyword>
<gene>
    <name evidence="1" type="ordered locus">Zmob_1858</name>
</gene>
<proteinExistence type="predicted"/>
<dbReference type="InterPro" id="IPR010982">
    <property type="entry name" value="Lambda_DNA-bd_dom_sf"/>
</dbReference>
<evidence type="ECO:0000313" key="1">
    <source>
        <dbReference type="EMBL" id="AEH63647.1"/>
    </source>
</evidence>
<dbReference type="OrthoDB" id="9869408at2"/>
<name>A0A0H3G928_ZYMMA</name>
<protein>
    <submittedName>
        <fullName evidence="1">Uncharacterized protein</fullName>
    </submittedName>
</protein>
<dbReference type="CDD" id="cd00093">
    <property type="entry name" value="HTH_XRE"/>
    <property type="match status" value="1"/>
</dbReference>
<dbReference type="Proteomes" id="UP000001494">
    <property type="component" value="Plasmid pZMOB04"/>
</dbReference>
<sequence length="157" mass="17729">MLIMTRHASSETTKIEKVRQWLREERNSRGWSANRLAKEAKLSAEARGKISDIKQQTISAFENGQTKGIPEWVTFVADAFEDHPTPSVIKNITESKCTETSVKLPTQTELRKMLLGLLAPMEIGSPDSWNLKQKIASSLAQRLPIVMTQPQIFHTEI</sequence>
<reference evidence="1 2" key="1">
    <citation type="journal article" date="2011" name="J. Bacteriol.">
        <title>Genome sequence of the ethanol-producing Zymomonas mobilis subsp. mobilis lectotype strain ATCC 10988.</title>
        <authorList>
            <person name="Pappas K.M."/>
            <person name="Kouvelis V.N."/>
            <person name="Saunders E."/>
            <person name="Brettin T.S."/>
            <person name="Bruce D."/>
            <person name="Detter C."/>
            <person name="Balakireva M."/>
            <person name="Han C.S."/>
            <person name="Savvakis G."/>
            <person name="Kyrpides N.C."/>
            <person name="Typas M.A."/>
        </authorList>
    </citation>
    <scope>NUCLEOTIDE SEQUENCE [LARGE SCALE GENOMIC DNA]</scope>
    <source>
        <strain evidence="2">ATCC 10988 / DSM 424 / CCUG 17860 / LMG 404 / NCIMB 8938 / NRRL B-806 / ZM1</strain>
        <plasmid evidence="1">pZMOB04</plasmid>
    </source>
</reference>